<organism evidence="1 2">
    <name type="scientific">Lientehia hominis</name>
    <dbReference type="NCBI Taxonomy" id="2897778"/>
    <lineage>
        <taxon>Bacteria</taxon>
        <taxon>Bacillati</taxon>
        <taxon>Bacillota</taxon>
        <taxon>Clostridia</taxon>
        <taxon>Lachnospirales</taxon>
        <taxon>Lachnospiraceae</taxon>
        <taxon>Lientehia</taxon>
    </lineage>
</organism>
<dbReference type="EMBL" id="JAJNOR010000004">
    <property type="protein sequence ID" value="MCD2492657.1"/>
    <property type="molecule type" value="Genomic_DNA"/>
</dbReference>
<dbReference type="InterPro" id="IPR016621">
    <property type="entry name" value="UCP014543"/>
</dbReference>
<reference evidence="1 2" key="1">
    <citation type="submission" date="2021-11" db="EMBL/GenBank/DDBJ databases">
        <title>Lacrimispora sp. nov. NSJ-141 isolated from human feces.</title>
        <authorList>
            <person name="Abdugheni R."/>
        </authorList>
    </citation>
    <scope>NUCLEOTIDE SEQUENCE [LARGE SCALE GENOMIC DNA]</scope>
    <source>
        <strain evidence="1 2">NSJ-141</strain>
    </source>
</reference>
<dbReference type="Pfam" id="PF12646">
    <property type="entry name" value="DUF3783"/>
    <property type="match status" value="1"/>
</dbReference>
<keyword evidence="2" id="KW-1185">Reference proteome</keyword>
<name>A0AAP2WA18_9FIRM</name>
<evidence type="ECO:0000313" key="1">
    <source>
        <dbReference type="EMBL" id="MCD2492657.1"/>
    </source>
</evidence>
<sequence>MNPTETVLLYNFSGSGIGQKLKSVLLQMRVRIKLVEPDQYLEPIGWLAGIKAIPPSGEVYKGSGFQEQMLIMRGFTGSRIDELLQLLRRHGIPSIPLKAVVTEHNQYWNSLELHGELQKEHAAMQARSGQSDDN</sequence>
<comment type="caution">
    <text evidence="1">The sequence shown here is derived from an EMBL/GenBank/DDBJ whole genome shotgun (WGS) entry which is preliminary data.</text>
</comment>
<proteinExistence type="predicted"/>
<accession>A0AAP2WA18</accession>
<gene>
    <name evidence="1" type="ORF">LQE92_08450</name>
</gene>
<dbReference type="AlphaFoldDB" id="A0AAP2WA18"/>
<dbReference type="Proteomes" id="UP001299265">
    <property type="component" value="Unassembled WGS sequence"/>
</dbReference>
<dbReference type="RefSeq" id="WP_231062535.1">
    <property type="nucleotide sequence ID" value="NZ_JAJNOR010000004.1"/>
</dbReference>
<evidence type="ECO:0000313" key="2">
    <source>
        <dbReference type="Proteomes" id="UP001299265"/>
    </source>
</evidence>
<protein>
    <submittedName>
        <fullName evidence="1">DUF3783 domain-containing protein</fullName>
    </submittedName>
</protein>